<comment type="caution">
    <text evidence="1">The sequence shown here is derived from an EMBL/GenBank/DDBJ whole genome shotgun (WGS) entry which is preliminary data.</text>
</comment>
<proteinExistence type="predicted"/>
<protein>
    <submittedName>
        <fullName evidence="1">Uncharacterized protein</fullName>
    </submittedName>
</protein>
<gene>
    <name evidence="1" type="ORF">C476_17062</name>
</gene>
<dbReference type="AlphaFoldDB" id="M0C005"/>
<organism evidence="1 2">
    <name type="scientific">Natrinema limicola JCM 13563</name>
    <dbReference type="NCBI Taxonomy" id="1230457"/>
    <lineage>
        <taxon>Archaea</taxon>
        <taxon>Methanobacteriati</taxon>
        <taxon>Methanobacteriota</taxon>
        <taxon>Stenosarchaea group</taxon>
        <taxon>Halobacteria</taxon>
        <taxon>Halobacteriales</taxon>
        <taxon>Natrialbaceae</taxon>
        <taxon>Natrinema</taxon>
    </lineage>
</organism>
<accession>M0C005</accession>
<evidence type="ECO:0000313" key="2">
    <source>
        <dbReference type="Proteomes" id="UP000011615"/>
    </source>
</evidence>
<name>M0C005_9EURY</name>
<dbReference type="Proteomes" id="UP000011615">
    <property type="component" value="Unassembled WGS sequence"/>
</dbReference>
<evidence type="ECO:0000313" key="1">
    <source>
        <dbReference type="EMBL" id="ELZ16596.1"/>
    </source>
</evidence>
<dbReference type="STRING" id="1230457.C476_17062"/>
<sequence>MTNQRNRKKKSVLLASQKNKKILSVILVILISLTRMVGKKMQSVILDRLTRSIRKKTRRSLQVIPVSLTDQTYHE</sequence>
<keyword evidence="2" id="KW-1185">Reference proteome</keyword>
<reference evidence="1 2" key="1">
    <citation type="journal article" date="2014" name="PLoS Genet.">
        <title>Phylogenetically driven sequencing of extremely halophilic archaea reveals strategies for static and dynamic osmo-response.</title>
        <authorList>
            <person name="Becker E.A."/>
            <person name="Seitzer P.M."/>
            <person name="Tritt A."/>
            <person name="Larsen D."/>
            <person name="Krusor M."/>
            <person name="Yao A.I."/>
            <person name="Wu D."/>
            <person name="Madern D."/>
            <person name="Eisen J.A."/>
            <person name="Darling A.E."/>
            <person name="Facciotti M.T."/>
        </authorList>
    </citation>
    <scope>NUCLEOTIDE SEQUENCE [LARGE SCALE GENOMIC DNA]</scope>
    <source>
        <strain evidence="1 2">JCM 13563</strain>
    </source>
</reference>
<dbReference type="EMBL" id="AOIT01000080">
    <property type="protein sequence ID" value="ELZ16596.1"/>
    <property type="molecule type" value="Genomic_DNA"/>
</dbReference>